<dbReference type="AlphaFoldDB" id="A0A1H7ATZ5"/>
<dbReference type="InterPro" id="IPR051015">
    <property type="entry name" value="EvgA-like"/>
</dbReference>
<protein>
    <submittedName>
        <fullName evidence="2">DNA-binding response regulator, NarL/FixJ family, contains REC and HTH domains</fullName>
    </submittedName>
</protein>
<dbReference type="RefSeq" id="WP_090341872.1">
    <property type="nucleotide sequence ID" value="NZ_FNXY01000011.1"/>
</dbReference>
<dbReference type="STRING" id="408657.SAMN04487995_5953"/>
<dbReference type="PROSITE" id="PS50043">
    <property type="entry name" value="HTH_LUXR_2"/>
    <property type="match status" value="1"/>
</dbReference>
<keyword evidence="2" id="KW-0238">DNA-binding</keyword>
<keyword evidence="3" id="KW-1185">Reference proteome</keyword>
<feature type="domain" description="HTH luxR-type" evidence="1">
    <location>
        <begin position="139"/>
        <end position="204"/>
    </location>
</feature>
<gene>
    <name evidence="2" type="ORF">SAMN04487995_5953</name>
</gene>
<evidence type="ECO:0000313" key="3">
    <source>
        <dbReference type="Proteomes" id="UP000199532"/>
    </source>
</evidence>
<dbReference type="InterPro" id="IPR016032">
    <property type="entry name" value="Sig_transdc_resp-reg_C-effctor"/>
</dbReference>
<dbReference type="SUPFAM" id="SSF52172">
    <property type="entry name" value="CheY-like"/>
    <property type="match status" value="1"/>
</dbReference>
<dbReference type="CDD" id="cd06170">
    <property type="entry name" value="LuxR_C_like"/>
    <property type="match status" value="1"/>
</dbReference>
<dbReference type="PANTHER" id="PTHR45566:SF1">
    <property type="entry name" value="HTH-TYPE TRANSCRIPTIONAL REGULATOR YHJB-RELATED"/>
    <property type="match status" value="1"/>
</dbReference>
<evidence type="ECO:0000259" key="1">
    <source>
        <dbReference type="PROSITE" id="PS50043"/>
    </source>
</evidence>
<dbReference type="SMART" id="SM00421">
    <property type="entry name" value="HTH_LUXR"/>
    <property type="match status" value="1"/>
</dbReference>
<dbReference type="Gene3D" id="3.40.50.2300">
    <property type="match status" value="1"/>
</dbReference>
<organism evidence="2 3">
    <name type="scientific">Dyadobacter koreensis</name>
    <dbReference type="NCBI Taxonomy" id="408657"/>
    <lineage>
        <taxon>Bacteria</taxon>
        <taxon>Pseudomonadati</taxon>
        <taxon>Bacteroidota</taxon>
        <taxon>Cytophagia</taxon>
        <taxon>Cytophagales</taxon>
        <taxon>Spirosomataceae</taxon>
        <taxon>Dyadobacter</taxon>
    </lineage>
</organism>
<proteinExistence type="predicted"/>
<reference evidence="2 3" key="1">
    <citation type="submission" date="2016-10" db="EMBL/GenBank/DDBJ databases">
        <authorList>
            <person name="de Groot N.N."/>
        </authorList>
    </citation>
    <scope>NUCLEOTIDE SEQUENCE [LARGE SCALE GENOMIC DNA]</scope>
    <source>
        <strain evidence="2 3">DSM 19938</strain>
    </source>
</reference>
<dbReference type="Pfam" id="PF00196">
    <property type="entry name" value="GerE"/>
    <property type="match status" value="1"/>
</dbReference>
<dbReference type="InterPro" id="IPR036388">
    <property type="entry name" value="WH-like_DNA-bd_sf"/>
</dbReference>
<dbReference type="OrthoDB" id="941719at2"/>
<dbReference type="PRINTS" id="PR00038">
    <property type="entry name" value="HTHLUXR"/>
</dbReference>
<evidence type="ECO:0000313" key="2">
    <source>
        <dbReference type="EMBL" id="SEJ69111.1"/>
    </source>
</evidence>
<accession>A0A1H7ATZ5</accession>
<dbReference type="GO" id="GO:0006355">
    <property type="term" value="P:regulation of DNA-templated transcription"/>
    <property type="evidence" value="ECO:0007669"/>
    <property type="project" value="InterPro"/>
</dbReference>
<dbReference type="PANTHER" id="PTHR45566">
    <property type="entry name" value="HTH-TYPE TRANSCRIPTIONAL REGULATOR YHJB-RELATED"/>
    <property type="match status" value="1"/>
</dbReference>
<dbReference type="EMBL" id="FNXY01000011">
    <property type="protein sequence ID" value="SEJ69111.1"/>
    <property type="molecule type" value="Genomic_DNA"/>
</dbReference>
<dbReference type="InterPro" id="IPR011006">
    <property type="entry name" value="CheY-like_superfamily"/>
</dbReference>
<dbReference type="Gene3D" id="1.10.10.10">
    <property type="entry name" value="Winged helix-like DNA-binding domain superfamily/Winged helix DNA-binding domain"/>
    <property type="match status" value="1"/>
</dbReference>
<name>A0A1H7ATZ5_9BACT</name>
<dbReference type="InterPro" id="IPR000792">
    <property type="entry name" value="Tscrpt_reg_LuxR_C"/>
</dbReference>
<dbReference type="GO" id="GO:0003677">
    <property type="term" value="F:DNA binding"/>
    <property type="evidence" value="ECO:0007669"/>
    <property type="project" value="UniProtKB-KW"/>
</dbReference>
<sequence length="216" mass="23690">MTKIAILITNELLSLGVATTIKSTDSEANIVRVSSWEKLQAHLMLSSVDVLFIDGATCNAGDAADFKKIRSKYLNLKMILLAETGDNPLTLLFLKIGIEGVFPKSISENDFRHAYSTVLLGKKFLDPSVAEFLLTGLADHPRISKLTFRESQLANLLIKGLRTADIAKKLDIAVSTVSTTKLNIYKKMGVDNIVDLAAKISLHQNRNEPETAHPVN</sequence>
<dbReference type="SUPFAM" id="SSF46894">
    <property type="entry name" value="C-terminal effector domain of the bipartite response regulators"/>
    <property type="match status" value="1"/>
</dbReference>
<dbReference type="Proteomes" id="UP000199532">
    <property type="component" value="Unassembled WGS sequence"/>
</dbReference>